<gene>
    <name evidence="4" type="ORF">D3P06_01115</name>
</gene>
<comment type="caution">
    <text evidence="4">The sequence shown here is derived from an EMBL/GenBank/DDBJ whole genome shotgun (WGS) entry which is preliminary data.</text>
</comment>
<proteinExistence type="predicted"/>
<dbReference type="InterPro" id="IPR049177">
    <property type="entry name" value="MgtC_SapB_SrpB_YhiD_N"/>
</dbReference>
<feature type="transmembrane region" description="Helical" evidence="1">
    <location>
        <begin position="177"/>
        <end position="195"/>
    </location>
</feature>
<feature type="transmembrane region" description="Helical" evidence="1">
    <location>
        <begin position="204"/>
        <end position="224"/>
    </location>
</feature>
<protein>
    <submittedName>
        <fullName evidence="4">DUF4010 domain-containing protein</fullName>
    </submittedName>
</protein>
<dbReference type="PANTHER" id="PTHR39084">
    <property type="entry name" value="MEMBRANE PROTEIN-RELATED"/>
    <property type="match status" value="1"/>
</dbReference>
<evidence type="ECO:0000259" key="2">
    <source>
        <dbReference type="Pfam" id="PF02308"/>
    </source>
</evidence>
<feature type="transmembrane region" description="Helical" evidence="1">
    <location>
        <begin position="306"/>
        <end position="325"/>
    </location>
</feature>
<feature type="domain" description="MgtC/SapB/SrpB/YhiD N-terminal" evidence="2">
    <location>
        <begin position="8"/>
        <end position="133"/>
    </location>
</feature>
<keyword evidence="1" id="KW-1133">Transmembrane helix</keyword>
<feature type="transmembrane region" description="Helical" evidence="1">
    <location>
        <begin position="144"/>
        <end position="165"/>
    </location>
</feature>
<dbReference type="InterPro" id="IPR025105">
    <property type="entry name" value="DUF4010"/>
</dbReference>
<reference evidence="4 5" key="1">
    <citation type="submission" date="2018-09" db="EMBL/GenBank/DDBJ databases">
        <title>Paracoccus onubensis nov. sp. a moderate halophilic bacterium isolated from Gruta de las Maravillas (Aracena, Spain).</title>
        <authorList>
            <person name="Jurado V."/>
            <person name="Gutierrez-Patricio S."/>
            <person name="Gonzalez-Pimentel J.L."/>
            <person name="Laiz L."/>
            <person name="Saiz-Jimenez C."/>
        </authorList>
    </citation>
    <scope>NUCLEOTIDE SEQUENCE [LARGE SCALE GENOMIC DNA]</scope>
    <source>
        <strain evidence="4 5">DSM 19484</strain>
    </source>
</reference>
<evidence type="ECO:0000313" key="4">
    <source>
        <dbReference type="EMBL" id="RJL07367.1"/>
    </source>
</evidence>
<dbReference type="Pfam" id="PF02308">
    <property type="entry name" value="MgtC"/>
    <property type="match status" value="1"/>
</dbReference>
<dbReference type="Proteomes" id="UP000285530">
    <property type="component" value="Unassembled WGS sequence"/>
</dbReference>
<feature type="domain" description="DUF4010" evidence="3">
    <location>
        <begin position="182"/>
        <end position="387"/>
    </location>
</feature>
<feature type="transmembrane region" description="Helical" evidence="1">
    <location>
        <begin position="391"/>
        <end position="413"/>
    </location>
</feature>
<evidence type="ECO:0000313" key="5">
    <source>
        <dbReference type="Proteomes" id="UP000285530"/>
    </source>
</evidence>
<keyword evidence="5" id="KW-1185">Reference proteome</keyword>
<feature type="transmembrane region" description="Helical" evidence="1">
    <location>
        <begin position="47"/>
        <end position="77"/>
    </location>
</feature>
<dbReference type="AlphaFoldDB" id="A0A419A2J2"/>
<feature type="transmembrane region" description="Helical" evidence="1">
    <location>
        <begin position="265"/>
        <end position="286"/>
    </location>
</feature>
<organism evidence="4 5">
    <name type="scientific">Paracoccus aestuarii</name>
    <dbReference type="NCBI Taxonomy" id="453842"/>
    <lineage>
        <taxon>Bacteria</taxon>
        <taxon>Pseudomonadati</taxon>
        <taxon>Pseudomonadota</taxon>
        <taxon>Alphaproteobacteria</taxon>
        <taxon>Rhodobacterales</taxon>
        <taxon>Paracoccaceae</taxon>
        <taxon>Paracoccus</taxon>
    </lineage>
</organism>
<sequence length="427" mass="43258">MDALIPRLALALAIGLLVGLERGWRERDAPAGDRTAGIRTYGISGLLGGVVAALALAFDAPAILIGEFLAFTAVFTLYKLREDIHDDSFSVTGTVAGLAVFALGALAVAGDQRAAAAGGTALAAILASRDLLHSLVRRISWIELRSALVLAVMTAIILPVLPARAIDPWGGFNPHQVWLFTVLTAAISYLGYVAVRMFGTTRGVLVGGLAGAVVSSTAVTVALARTAAGGANPWPLAGAATLAAGVSVLRVTGIVVIVAPAVLGVTALAILAAVAGFAACGAFFLMRGRLEGDGPQILRNPFDLPAVMIFALFFGVVSTISAALAMGNTSGMVATSAISGIFDVDVAVLSALRLLGQAAHLEAVGHAVLLALTTNALGRLVVAAATGPVRFWLPIAAATLVAGALGLAAFLTLPHFEWPGTPSVLGS</sequence>
<dbReference type="RefSeq" id="WP_119884772.1">
    <property type="nucleotide sequence ID" value="NZ_CP067169.1"/>
</dbReference>
<feature type="transmembrane region" description="Helical" evidence="1">
    <location>
        <begin position="236"/>
        <end position="258"/>
    </location>
</feature>
<feature type="transmembrane region" description="Helical" evidence="1">
    <location>
        <begin position="89"/>
        <end position="108"/>
    </location>
</feature>
<dbReference type="PANTHER" id="PTHR39084:SF1">
    <property type="entry name" value="DUF4010 DOMAIN-CONTAINING PROTEIN"/>
    <property type="match status" value="1"/>
</dbReference>
<dbReference type="EMBL" id="QZEV01000002">
    <property type="protein sequence ID" value="RJL07367.1"/>
    <property type="molecule type" value="Genomic_DNA"/>
</dbReference>
<keyword evidence="1" id="KW-0812">Transmembrane</keyword>
<keyword evidence="1" id="KW-0472">Membrane</keyword>
<name>A0A419A2J2_9RHOB</name>
<evidence type="ECO:0000256" key="1">
    <source>
        <dbReference type="SAM" id="Phobius"/>
    </source>
</evidence>
<dbReference type="Pfam" id="PF13194">
    <property type="entry name" value="DUF4010"/>
    <property type="match status" value="1"/>
</dbReference>
<accession>A0A419A2J2</accession>
<dbReference type="OrthoDB" id="9813718at2"/>
<evidence type="ECO:0000259" key="3">
    <source>
        <dbReference type="Pfam" id="PF13194"/>
    </source>
</evidence>